<dbReference type="CDD" id="cd10917">
    <property type="entry name" value="CE4_NodB_like_6s_7s"/>
    <property type="match status" value="1"/>
</dbReference>
<proteinExistence type="predicted"/>
<organism evidence="2 3">
    <name type="scientific">[Lactobacillus] rogosae</name>
    <dbReference type="NCBI Taxonomy" id="706562"/>
    <lineage>
        <taxon>Bacteria</taxon>
        <taxon>Bacillati</taxon>
        <taxon>Bacillota</taxon>
        <taxon>Clostridia</taxon>
        <taxon>Lachnospirales</taxon>
        <taxon>Lachnospiraceae</taxon>
        <taxon>Lachnospira</taxon>
    </lineage>
</organism>
<dbReference type="PANTHER" id="PTHR10587:SF128">
    <property type="entry name" value="POLYSACCHARIDE DEACETYLASE PDAB-RELATED"/>
    <property type="match status" value="1"/>
</dbReference>
<feature type="domain" description="NodB homology" evidence="1">
    <location>
        <begin position="72"/>
        <end position="251"/>
    </location>
</feature>
<dbReference type="Pfam" id="PF01522">
    <property type="entry name" value="Polysacc_deac_1"/>
    <property type="match status" value="1"/>
</dbReference>
<protein>
    <submittedName>
        <fullName evidence="2">Polysaccharide deacetylase family protein</fullName>
    </submittedName>
</protein>
<name>A0ABV1BXA4_9FIRM</name>
<keyword evidence="3" id="KW-1185">Reference proteome</keyword>
<comment type="caution">
    <text evidence="2">The sequence shown here is derived from an EMBL/GenBank/DDBJ whole genome shotgun (WGS) entry which is preliminary data.</text>
</comment>
<dbReference type="SUPFAM" id="SSF88713">
    <property type="entry name" value="Glycoside hydrolase/deacetylase"/>
    <property type="match status" value="1"/>
</dbReference>
<dbReference type="PANTHER" id="PTHR10587">
    <property type="entry name" value="GLYCOSYL TRANSFERASE-RELATED"/>
    <property type="match status" value="1"/>
</dbReference>
<evidence type="ECO:0000259" key="1">
    <source>
        <dbReference type="PROSITE" id="PS51677"/>
    </source>
</evidence>
<dbReference type="InterPro" id="IPR002509">
    <property type="entry name" value="NODB_dom"/>
</dbReference>
<sequence>MKISHYKLSVLLSIILLSLATFFYIYTTIFTQHGAYANSSAVINGIGGGNITGDCQAGKKALPIYCVQTDKKQISISFDAAWGADDTIQILDVLDKHNVKTTFFMTGGWVSTYPDMVKEIYSRGHDLGNHSENHKQMSKLDTASQKEEIMSVHQKIEELTGYNCFLFRPPYGDYNSELINTIYGCNHYPVQWDVDSLDWKDYGVENIIKTVTTHKALGNGSIILMHNGAKFTADALDTVLTNLEQQGYEIVPISQLILKDNFHMDSTGRQLND</sequence>
<dbReference type="InterPro" id="IPR050248">
    <property type="entry name" value="Polysacc_deacetylase_ArnD"/>
</dbReference>
<gene>
    <name evidence="2" type="ORF">WMO14_10825</name>
</gene>
<dbReference type="PROSITE" id="PS51677">
    <property type="entry name" value="NODB"/>
    <property type="match status" value="1"/>
</dbReference>
<accession>A0ABV1BXA4</accession>
<dbReference type="InterPro" id="IPR011330">
    <property type="entry name" value="Glyco_hydro/deAcase_b/a-brl"/>
</dbReference>
<dbReference type="RefSeq" id="WP_172677794.1">
    <property type="nucleotide sequence ID" value="NZ_DAWCMB010000302.1"/>
</dbReference>
<evidence type="ECO:0000313" key="3">
    <source>
        <dbReference type="Proteomes" id="UP001442364"/>
    </source>
</evidence>
<evidence type="ECO:0000313" key="2">
    <source>
        <dbReference type="EMBL" id="MEQ2380369.1"/>
    </source>
</evidence>
<reference evidence="2 3" key="1">
    <citation type="submission" date="2024-03" db="EMBL/GenBank/DDBJ databases">
        <title>Human intestinal bacterial collection.</title>
        <authorList>
            <person name="Pauvert C."/>
            <person name="Hitch T.C.A."/>
            <person name="Clavel T."/>
        </authorList>
    </citation>
    <scope>NUCLEOTIDE SEQUENCE [LARGE SCALE GENOMIC DNA]</scope>
    <source>
        <strain evidence="2 3">CLA-AA-H255</strain>
    </source>
</reference>
<dbReference type="EMBL" id="JBBMER010000008">
    <property type="protein sequence ID" value="MEQ2380369.1"/>
    <property type="molecule type" value="Genomic_DNA"/>
</dbReference>
<dbReference type="Gene3D" id="3.20.20.370">
    <property type="entry name" value="Glycoside hydrolase/deacetylase"/>
    <property type="match status" value="1"/>
</dbReference>
<dbReference type="Proteomes" id="UP001442364">
    <property type="component" value="Unassembled WGS sequence"/>
</dbReference>